<feature type="compositionally biased region" description="Polar residues" evidence="1">
    <location>
        <begin position="43"/>
        <end position="53"/>
    </location>
</feature>
<dbReference type="Proteomes" id="UP001066276">
    <property type="component" value="Chromosome 4_1"/>
</dbReference>
<organism evidence="2 3">
    <name type="scientific">Pleurodeles waltl</name>
    <name type="common">Iberian ribbed newt</name>
    <dbReference type="NCBI Taxonomy" id="8319"/>
    <lineage>
        <taxon>Eukaryota</taxon>
        <taxon>Metazoa</taxon>
        <taxon>Chordata</taxon>
        <taxon>Craniata</taxon>
        <taxon>Vertebrata</taxon>
        <taxon>Euteleostomi</taxon>
        <taxon>Amphibia</taxon>
        <taxon>Batrachia</taxon>
        <taxon>Caudata</taxon>
        <taxon>Salamandroidea</taxon>
        <taxon>Salamandridae</taxon>
        <taxon>Pleurodelinae</taxon>
        <taxon>Pleurodeles</taxon>
    </lineage>
</organism>
<evidence type="ECO:0000256" key="1">
    <source>
        <dbReference type="SAM" id="MobiDB-lite"/>
    </source>
</evidence>
<feature type="region of interest" description="Disordered" evidence="1">
    <location>
        <begin position="1"/>
        <end position="110"/>
    </location>
</feature>
<feature type="compositionally biased region" description="Polar residues" evidence="1">
    <location>
        <begin position="61"/>
        <end position="78"/>
    </location>
</feature>
<gene>
    <name evidence="2" type="ORF">NDU88_001676</name>
</gene>
<evidence type="ECO:0000313" key="3">
    <source>
        <dbReference type="Proteomes" id="UP001066276"/>
    </source>
</evidence>
<dbReference type="EMBL" id="JANPWB010000007">
    <property type="protein sequence ID" value="KAJ1169785.1"/>
    <property type="molecule type" value="Genomic_DNA"/>
</dbReference>
<sequence length="110" mass="11517">MPLQAPGSAPSAPHVPDSTQDLSVCQARGTRPAHRAGRGRCPSPTSIALTSGPSLPHHTLSAYQPDSRSRPQPSTMPQAQPMCPQPSTADEGPLRTPGHPEMPAINESAR</sequence>
<comment type="caution">
    <text evidence="2">The sequence shown here is derived from an EMBL/GenBank/DDBJ whole genome shotgun (WGS) entry which is preliminary data.</text>
</comment>
<proteinExistence type="predicted"/>
<evidence type="ECO:0000313" key="2">
    <source>
        <dbReference type="EMBL" id="KAJ1169785.1"/>
    </source>
</evidence>
<name>A0AAV7T0N2_PLEWA</name>
<protein>
    <submittedName>
        <fullName evidence="2">Uncharacterized protein</fullName>
    </submittedName>
</protein>
<dbReference type="AlphaFoldDB" id="A0AAV7T0N2"/>
<accession>A0AAV7T0N2</accession>
<reference evidence="2" key="1">
    <citation type="journal article" date="2022" name="bioRxiv">
        <title>Sequencing and chromosome-scale assembly of the giantPleurodeles waltlgenome.</title>
        <authorList>
            <person name="Brown T."/>
            <person name="Elewa A."/>
            <person name="Iarovenko S."/>
            <person name="Subramanian E."/>
            <person name="Araus A.J."/>
            <person name="Petzold A."/>
            <person name="Susuki M."/>
            <person name="Suzuki K.-i.T."/>
            <person name="Hayashi T."/>
            <person name="Toyoda A."/>
            <person name="Oliveira C."/>
            <person name="Osipova E."/>
            <person name="Leigh N.D."/>
            <person name="Simon A."/>
            <person name="Yun M.H."/>
        </authorList>
    </citation>
    <scope>NUCLEOTIDE SEQUENCE</scope>
    <source>
        <strain evidence="2">20211129_DDA</strain>
        <tissue evidence="2">Liver</tissue>
    </source>
</reference>
<keyword evidence="3" id="KW-1185">Reference proteome</keyword>